<sequence>MNPHWKSNLRFIILFLLTFVRTSNIDDDNKFPFETVVDILSNDVQFSTFLRLVQRKGYVPYLNELQNFTLFAPVNSAFIVNDEGSILGENQFDLENYLLHNLTLNLSVRKESMTIINQYVKFPFIIDSINKTHRTPTVNNIRITEPDLKPNFQNAYIQGISGLISTPPPIKALLTYLQENPKYNNEFTWIEKFASKFENLEDIVQNNTFLLPSNSNIRKFYNQIEANYLIDNFSQKKGLDRKIQDKWDRDALNFLQSIILKDVTGGSNLHNTLRTNLNNVTLVLENCDHSRKITVNHSSPSILTNEIFVNGIAHGFIDIDAIVDVVQFDAEKYLHGLNNSKFVEEIYFRKLQHLIQDESSLENITIFVPEPSLNDDIGFTKSTILYHFVKEQLWLEENEALATSAFSSNANRYLIDSSFCSSNKRLGGKCQKLKISKTNEGYFINNKIKILNTKPYKIGSSLIYTISKDIALPGDFLLSLPPLYHCSRSIELLKQLDLLTLAPNYKGYTIFLPCFDAWTEQDLIFNYLESNLTAANISMKNLIINGLYYTVNSLHGKQTTNLLGNEVLISTEEDSYDSDIATEFMLSTMKDPISVEKNSDIIFDQGVIHPLRDINFPKDLFITLKDLIKTAGVPEFLEFLENFQEFSSIFAYNESYSLLVPTQASLIREGINLNFTSLKEFLKLHIVTGNSTVNLLGCKGKISTLSGYGLSCNEVSKNNLFLHVDSGSNKEVRILKKGCSTVKNSSCVFLIDRPISLNWLQKERYYLKLPGVAIGIGVLLGALFTSLLCFILVLPINKTKETSQIDDNSQYPPLPTNEQTLTSNYGSTHGTPSLSPRFDDSYSPNSKRKPIGVGSSPHLNRC</sequence>
<evidence type="ECO:0000256" key="1">
    <source>
        <dbReference type="SAM" id="MobiDB-lite"/>
    </source>
</evidence>
<feature type="domain" description="FAS1" evidence="4">
    <location>
        <begin position="33"/>
        <end position="78"/>
    </location>
</feature>
<evidence type="ECO:0000256" key="3">
    <source>
        <dbReference type="SAM" id="SignalP"/>
    </source>
</evidence>
<dbReference type="KEGG" id="ndi:NDAI_0C02280"/>
<feature type="chain" id="PRO_5003410810" description="FAS1 domain-containing protein" evidence="3">
    <location>
        <begin position="23"/>
        <end position="862"/>
    </location>
</feature>
<evidence type="ECO:0000313" key="5">
    <source>
        <dbReference type="EMBL" id="CCD23888.1"/>
    </source>
</evidence>
<dbReference type="PANTHER" id="PTHR10900">
    <property type="entry name" value="PERIOSTIN-RELATED"/>
    <property type="match status" value="1"/>
</dbReference>
<dbReference type="Gene3D" id="2.30.180.10">
    <property type="entry name" value="FAS1 domain"/>
    <property type="match status" value="2"/>
</dbReference>
<gene>
    <name evidence="5" type="primary">NDAI0C02280</name>
    <name evidence="5" type="ordered locus">NDAI_0C02280</name>
</gene>
<keyword evidence="2" id="KW-0812">Transmembrane</keyword>
<dbReference type="AlphaFoldDB" id="G0W7X7"/>
<keyword evidence="6" id="KW-1185">Reference proteome</keyword>
<dbReference type="eggNOG" id="KOG1437">
    <property type="taxonomic scope" value="Eukaryota"/>
</dbReference>
<evidence type="ECO:0000256" key="2">
    <source>
        <dbReference type="SAM" id="Phobius"/>
    </source>
</evidence>
<feature type="signal peptide" evidence="3">
    <location>
        <begin position="1"/>
        <end position="22"/>
    </location>
</feature>
<dbReference type="GeneID" id="11496642"/>
<organism evidence="5 6">
    <name type="scientific">Naumovozyma dairenensis (strain ATCC 10597 / BCRC 20456 / CBS 421 / NBRC 0211 / NRRL Y-12639)</name>
    <name type="common">Saccharomyces dairenensis</name>
    <dbReference type="NCBI Taxonomy" id="1071378"/>
    <lineage>
        <taxon>Eukaryota</taxon>
        <taxon>Fungi</taxon>
        <taxon>Dikarya</taxon>
        <taxon>Ascomycota</taxon>
        <taxon>Saccharomycotina</taxon>
        <taxon>Saccharomycetes</taxon>
        <taxon>Saccharomycetales</taxon>
        <taxon>Saccharomycetaceae</taxon>
        <taxon>Naumovozyma</taxon>
    </lineage>
</organism>
<keyword evidence="3" id="KW-0732">Signal</keyword>
<dbReference type="InterPro" id="IPR050904">
    <property type="entry name" value="Adhesion/Biosynth-related"/>
</dbReference>
<dbReference type="HOGENOM" id="CLU_008441_0_0_1"/>
<dbReference type="Pfam" id="PF02469">
    <property type="entry name" value="Fasciclin"/>
    <property type="match status" value="1"/>
</dbReference>
<dbReference type="EMBL" id="HE580269">
    <property type="protein sequence ID" value="CCD23888.1"/>
    <property type="molecule type" value="Genomic_DNA"/>
</dbReference>
<feature type="compositionally biased region" description="Polar residues" evidence="1">
    <location>
        <begin position="805"/>
        <end position="834"/>
    </location>
</feature>
<feature type="transmembrane region" description="Helical" evidence="2">
    <location>
        <begin position="772"/>
        <end position="794"/>
    </location>
</feature>
<dbReference type="PANTHER" id="PTHR10900:SF125">
    <property type="entry name" value="FAS1 DOMAIN-CONTAINING PROTEIN YLR001C"/>
    <property type="match status" value="1"/>
</dbReference>
<evidence type="ECO:0000259" key="4">
    <source>
        <dbReference type="PROSITE" id="PS50213"/>
    </source>
</evidence>
<dbReference type="Proteomes" id="UP000000689">
    <property type="component" value="Chromosome 3"/>
</dbReference>
<reference evidence="5 6" key="1">
    <citation type="journal article" date="2011" name="Proc. Natl. Acad. Sci. U.S.A.">
        <title>Evolutionary erosion of yeast sex chromosomes by mating-type switching accidents.</title>
        <authorList>
            <person name="Gordon J.L."/>
            <person name="Armisen D."/>
            <person name="Proux-Wera E."/>
            <person name="Oheigeartaigh S.S."/>
            <person name="Byrne K.P."/>
            <person name="Wolfe K.H."/>
        </authorList>
    </citation>
    <scope>NUCLEOTIDE SEQUENCE [LARGE SCALE GENOMIC DNA]</scope>
    <source>
        <strain evidence="6">ATCC 10597 / BCRC 20456 / CBS 421 / NBRC 0211 / NRRL Y-12639</strain>
    </source>
</reference>
<feature type="region of interest" description="Disordered" evidence="1">
    <location>
        <begin position="803"/>
        <end position="862"/>
    </location>
</feature>
<dbReference type="OrthoDB" id="286301at2759"/>
<name>G0W7X7_NAUDC</name>
<dbReference type="RefSeq" id="XP_003669131.1">
    <property type="nucleotide sequence ID" value="XM_003669083.1"/>
</dbReference>
<evidence type="ECO:0000313" key="6">
    <source>
        <dbReference type="Proteomes" id="UP000000689"/>
    </source>
</evidence>
<dbReference type="STRING" id="1071378.G0W7X7"/>
<dbReference type="PROSITE" id="PS50213">
    <property type="entry name" value="FAS1"/>
    <property type="match status" value="2"/>
</dbReference>
<dbReference type="InterPro" id="IPR036378">
    <property type="entry name" value="FAS1_dom_sf"/>
</dbReference>
<dbReference type="InterPro" id="IPR000782">
    <property type="entry name" value="FAS1_domain"/>
</dbReference>
<keyword evidence="2" id="KW-0472">Membrane</keyword>
<keyword evidence="2" id="KW-1133">Transmembrane helix</keyword>
<protein>
    <recommendedName>
        <fullName evidence="4">FAS1 domain-containing protein</fullName>
    </recommendedName>
</protein>
<proteinExistence type="predicted"/>
<accession>G0W7X7</accession>
<dbReference type="SUPFAM" id="SSF82153">
    <property type="entry name" value="FAS1 domain"/>
    <property type="match status" value="3"/>
</dbReference>
<feature type="domain" description="FAS1" evidence="4">
    <location>
        <begin position="473"/>
        <end position="615"/>
    </location>
</feature>
<dbReference type="OMA" id="FCSSNKR"/>